<evidence type="ECO:0000313" key="2">
    <source>
        <dbReference type="Proteomes" id="UP001154078"/>
    </source>
</evidence>
<dbReference type="EMBL" id="OV121135">
    <property type="protein sequence ID" value="CAH0555064.1"/>
    <property type="molecule type" value="Genomic_DNA"/>
</dbReference>
<accession>A0A9P0FFY7</accession>
<proteinExistence type="predicted"/>
<sequence>MVMGSVDLVATRKNQERMKKKEKVASRFLNYKETKSKSNTVSSNGSESREISIKSCVNDTEMIPEKYEASTSQKNIVRQMRVSLPSLALACERTGVERNKKYVIPNGRKDKTLVLEVKGNRSHRKTKTEEHYVLVKEPGSEYMGHVTPLSGSAANIKLCIVSYLEKHKIDKTKILVIGCDGTAVNTGHKGGVLRLLEEYCGGPLQWLICQLHGNEIPLRHLFQHLDGLTTGPPEFSGPIGKKLSECDKLQVINVESDLPVDVDETELSTDQKYLLQICRAVVSGNVSDSVARRDPGKVSHSRWLTKANRLLRLYIGVSIRESGNSKKWILWSSRKYSFNDVMCRAKHINELALRRILKARAKPRLPEKIMQFKIPPLNFEAETYIDLISWENCNVTEPPLTFEYSNNELKYMVIHGCIKEDDKETLEILECFHGSILEFPKFSCHTQAVERCVKLVTEASSAVCGQNDRDMGYFVIKIAH</sequence>
<keyword evidence="2" id="KW-1185">Reference proteome</keyword>
<dbReference type="PANTHER" id="PTHR46409:SF1">
    <property type="entry name" value="HTH PSQ-TYPE DOMAIN-CONTAINING PROTEIN"/>
    <property type="match status" value="1"/>
</dbReference>
<gene>
    <name evidence="1" type="ORF">MELIAE_LOCUS6500</name>
</gene>
<protein>
    <submittedName>
        <fullName evidence="1">Uncharacterized protein</fullName>
    </submittedName>
</protein>
<dbReference type="Proteomes" id="UP001154078">
    <property type="component" value="Chromosome 4"/>
</dbReference>
<name>A0A9P0FFY7_BRAAE</name>
<organism evidence="1 2">
    <name type="scientific">Brassicogethes aeneus</name>
    <name type="common">Rape pollen beetle</name>
    <name type="synonym">Meligethes aeneus</name>
    <dbReference type="NCBI Taxonomy" id="1431903"/>
    <lineage>
        <taxon>Eukaryota</taxon>
        <taxon>Metazoa</taxon>
        <taxon>Ecdysozoa</taxon>
        <taxon>Arthropoda</taxon>
        <taxon>Hexapoda</taxon>
        <taxon>Insecta</taxon>
        <taxon>Pterygota</taxon>
        <taxon>Neoptera</taxon>
        <taxon>Endopterygota</taxon>
        <taxon>Coleoptera</taxon>
        <taxon>Polyphaga</taxon>
        <taxon>Cucujiformia</taxon>
        <taxon>Nitidulidae</taxon>
        <taxon>Meligethinae</taxon>
        <taxon>Brassicogethes</taxon>
    </lineage>
</organism>
<evidence type="ECO:0000313" key="1">
    <source>
        <dbReference type="EMBL" id="CAH0555064.1"/>
    </source>
</evidence>
<dbReference type="PANTHER" id="PTHR46409">
    <property type="entry name" value="HTH PSQ-TYPE DOMAIN-CONTAINING PROTEIN"/>
    <property type="match status" value="1"/>
</dbReference>
<reference evidence="1" key="1">
    <citation type="submission" date="2021-12" db="EMBL/GenBank/DDBJ databases">
        <authorList>
            <person name="King R."/>
        </authorList>
    </citation>
    <scope>NUCLEOTIDE SEQUENCE</scope>
</reference>
<dbReference type="AlphaFoldDB" id="A0A9P0FFY7"/>
<dbReference type="OrthoDB" id="6776101at2759"/>